<keyword evidence="2" id="KW-1185">Reference proteome</keyword>
<evidence type="ECO:0000313" key="2">
    <source>
        <dbReference type="Proteomes" id="UP001367508"/>
    </source>
</evidence>
<proteinExistence type="predicted"/>
<evidence type="ECO:0000313" key="1">
    <source>
        <dbReference type="EMBL" id="KAK7323721.1"/>
    </source>
</evidence>
<accession>A0AAN9Q697</accession>
<dbReference type="Proteomes" id="UP001367508">
    <property type="component" value="Unassembled WGS sequence"/>
</dbReference>
<reference evidence="1 2" key="1">
    <citation type="submission" date="2024-01" db="EMBL/GenBank/DDBJ databases">
        <title>The genomes of 5 underutilized Papilionoideae crops provide insights into root nodulation and disease resistanc.</title>
        <authorList>
            <person name="Jiang F."/>
        </authorList>
    </citation>
    <scope>NUCLEOTIDE SEQUENCE [LARGE SCALE GENOMIC DNA]</scope>
    <source>
        <strain evidence="1">LVBAO_FW01</strain>
        <tissue evidence="1">Leaves</tissue>
    </source>
</reference>
<protein>
    <submittedName>
        <fullName evidence="1">Uncharacterized protein</fullName>
    </submittedName>
</protein>
<name>A0AAN9Q697_CANGL</name>
<dbReference type="EMBL" id="JAYMYQ010000006">
    <property type="protein sequence ID" value="KAK7323721.1"/>
    <property type="molecule type" value="Genomic_DNA"/>
</dbReference>
<organism evidence="1 2">
    <name type="scientific">Canavalia gladiata</name>
    <name type="common">Sword bean</name>
    <name type="synonym">Dolichos gladiatus</name>
    <dbReference type="NCBI Taxonomy" id="3824"/>
    <lineage>
        <taxon>Eukaryota</taxon>
        <taxon>Viridiplantae</taxon>
        <taxon>Streptophyta</taxon>
        <taxon>Embryophyta</taxon>
        <taxon>Tracheophyta</taxon>
        <taxon>Spermatophyta</taxon>
        <taxon>Magnoliopsida</taxon>
        <taxon>eudicotyledons</taxon>
        <taxon>Gunneridae</taxon>
        <taxon>Pentapetalae</taxon>
        <taxon>rosids</taxon>
        <taxon>fabids</taxon>
        <taxon>Fabales</taxon>
        <taxon>Fabaceae</taxon>
        <taxon>Papilionoideae</taxon>
        <taxon>50 kb inversion clade</taxon>
        <taxon>NPAAA clade</taxon>
        <taxon>indigoferoid/millettioid clade</taxon>
        <taxon>Phaseoleae</taxon>
        <taxon>Canavalia</taxon>
    </lineage>
</organism>
<dbReference type="AlphaFoldDB" id="A0AAN9Q697"/>
<gene>
    <name evidence="1" type="ORF">VNO77_27211</name>
</gene>
<comment type="caution">
    <text evidence="1">The sequence shown here is derived from an EMBL/GenBank/DDBJ whole genome shotgun (WGS) entry which is preliminary data.</text>
</comment>
<sequence>MNRRQESSADCDATDLMGDPNFLCKVSLPGEQSTDNYLITQFMLIKCLPSDSCINFSIASLNCRVKSQCSFEEVNKQPKCIYTASIITTTNAYDYLWLSTGSNRDQAEIAARCLLRSPDFSPHLDLSRRPLLLGVSSFSCAILSEIDSNFNSLLLVVCSATVR</sequence>